<dbReference type="PANTHER" id="PTHR11439:SF467">
    <property type="entry name" value="INTEGRASE CATALYTIC DOMAIN-CONTAINING PROTEIN"/>
    <property type="match status" value="1"/>
</dbReference>
<gene>
    <name evidence="1" type="ORF">KSP39_PZI005326</name>
</gene>
<dbReference type="PANTHER" id="PTHR11439">
    <property type="entry name" value="GAG-POL-RELATED RETROTRANSPOSON"/>
    <property type="match status" value="1"/>
</dbReference>
<dbReference type="EMBL" id="JBBWWQ010000004">
    <property type="protein sequence ID" value="KAK8948552.1"/>
    <property type="molecule type" value="Genomic_DNA"/>
</dbReference>
<dbReference type="AlphaFoldDB" id="A0AAP0BTP1"/>
<evidence type="ECO:0000313" key="2">
    <source>
        <dbReference type="Proteomes" id="UP001418222"/>
    </source>
</evidence>
<proteinExistence type="predicted"/>
<reference evidence="1 2" key="1">
    <citation type="journal article" date="2022" name="Nat. Plants">
        <title>Genomes of leafy and leafless Platanthera orchids illuminate the evolution of mycoheterotrophy.</title>
        <authorList>
            <person name="Li M.H."/>
            <person name="Liu K.W."/>
            <person name="Li Z."/>
            <person name="Lu H.C."/>
            <person name="Ye Q.L."/>
            <person name="Zhang D."/>
            <person name="Wang J.Y."/>
            <person name="Li Y.F."/>
            <person name="Zhong Z.M."/>
            <person name="Liu X."/>
            <person name="Yu X."/>
            <person name="Liu D.K."/>
            <person name="Tu X.D."/>
            <person name="Liu B."/>
            <person name="Hao Y."/>
            <person name="Liao X.Y."/>
            <person name="Jiang Y.T."/>
            <person name="Sun W.H."/>
            <person name="Chen J."/>
            <person name="Chen Y.Q."/>
            <person name="Ai Y."/>
            <person name="Zhai J.W."/>
            <person name="Wu S.S."/>
            <person name="Zhou Z."/>
            <person name="Hsiao Y.Y."/>
            <person name="Wu W.L."/>
            <person name="Chen Y.Y."/>
            <person name="Lin Y.F."/>
            <person name="Hsu J.L."/>
            <person name="Li C.Y."/>
            <person name="Wang Z.W."/>
            <person name="Zhao X."/>
            <person name="Zhong W.Y."/>
            <person name="Ma X.K."/>
            <person name="Ma L."/>
            <person name="Huang J."/>
            <person name="Chen G.Z."/>
            <person name="Huang M.Z."/>
            <person name="Huang L."/>
            <person name="Peng D.H."/>
            <person name="Luo Y.B."/>
            <person name="Zou S.Q."/>
            <person name="Chen S.P."/>
            <person name="Lan S."/>
            <person name="Tsai W.C."/>
            <person name="Van de Peer Y."/>
            <person name="Liu Z.J."/>
        </authorList>
    </citation>
    <scope>NUCLEOTIDE SEQUENCE [LARGE SCALE GENOMIC DNA]</scope>
    <source>
        <strain evidence="1">Lor287</strain>
    </source>
</reference>
<organism evidence="1 2">
    <name type="scientific">Platanthera zijinensis</name>
    <dbReference type="NCBI Taxonomy" id="2320716"/>
    <lineage>
        <taxon>Eukaryota</taxon>
        <taxon>Viridiplantae</taxon>
        <taxon>Streptophyta</taxon>
        <taxon>Embryophyta</taxon>
        <taxon>Tracheophyta</taxon>
        <taxon>Spermatophyta</taxon>
        <taxon>Magnoliopsida</taxon>
        <taxon>Liliopsida</taxon>
        <taxon>Asparagales</taxon>
        <taxon>Orchidaceae</taxon>
        <taxon>Orchidoideae</taxon>
        <taxon>Orchideae</taxon>
        <taxon>Orchidinae</taxon>
        <taxon>Platanthera</taxon>
    </lineage>
</organism>
<name>A0AAP0BTP1_9ASPA</name>
<protein>
    <submittedName>
        <fullName evidence="1">Uncharacterized protein</fullName>
    </submittedName>
</protein>
<sequence length="372" mass="40740">MLGCAPVDTLIVANHKIDADTSGDKVDVSRYQRLVGILIYLSHNPHDITYAVGVLSRFMHSPTIRHQQAAYLMPIGLVVKAIESLLPGIARLWAKILYRGRARNRMLLLAQVPKRKYRAMTQGVCERLWLKTILQHMGLQALEAGPSQPSLYSHFTGMGFHRDMVEKAIKENGEGNVETILETLLTYSSLGVPFGFRRSIPTPPLPYPVARSRLVVIASSCLDSPRLPATCRPQHLPPSLDPAASLAVAPSAAAPRAFSRTFPPLQRLVLLLLIGDLVLVREVVTVVMVVRLVPAQSILCIRVKFMRTLPLWGPFCYRVRGLSPSVSGFTSYTPLSGRDKAIDVNGFLSSIAGKGTIACSADLSLSSDLDTK</sequence>
<keyword evidence="2" id="KW-1185">Reference proteome</keyword>
<dbReference type="Proteomes" id="UP001418222">
    <property type="component" value="Unassembled WGS sequence"/>
</dbReference>
<dbReference type="Gene3D" id="1.10.8.10">
    <property type="entry name" value="DNA helicase RuvA subunit, C-terminal domain"/>
    <property type="match status" value="1"/>
</dbReference>
<accession>A0AAP0BTP1</accession>
<comment type="caution">
    <text evidence="1">The sequence shown here is derived from an EMBL/GenBank/DDBJ whole genome shotgun (WGS) entry which is preliminary data.</text>
</comment>
<evidence type="ECO:0000313" key="1">
    <source>
        <dbReference type="EMBL" id="KAK8948552.1"/>
    </source>
</evidence>